<reference evidence="3 4" key="1">
    <citation type="submission" date="2019-02" db="EMBL/GenBank/DDBJ databases">
        <title>Deep-cultivation of Planctomycetes and their phenomic and genomic characterization uncovers novel biology.</title>
        <authorList>
            <person name="Wiegand S."/>
            <person name="Jogler M."/>
            <person name="Boedeker C."/>
            <person name="Pinto D."/>
            <person name="Vollmers J."/>
            <person name="Rivas-Marin E."/>
            <person name="Kohn T."/>
            <person name="Peeters S.H."/>
            <person name="Heuer A."/>
            <person name="Rast P."/>
            <person name="Oberbeckmann S."/>
            <person name="Bunk B."/>
            <person name="Jeske O."/>
            <person name="Meyerdierks A."/>
            <person name="Storesund J.E."/>
            <person name="Kallscheuer N."/>
            <person name="Luecker S."/>
            <person name="Lage O.M."/>
            <person name="Pohl T."/>
            <person name="Merkel B.J."/>
            <person name="Hornburger P."/>
            <person name="Mueller R.-W."/>
            <person name="Bruemmer F."/>
            <person name="Labrenz M."/>
            <person name="Spormann A.M."/>
            <person name="Op Den Camp H."/>
            <person name="Overmann J."/>
            <person name="Amann R."/>
            <person name="Jetten M.S.M."/>
            <person name="Mascher T."/>
            <person name="Medema M.H."/>
            <person name="Devos D.P."/>
            <person name="Kaster A.-K."/>
            <person name="Ovreas L."/>
            <person name="Rohde M."/>
            <person name="Galperin M.Y."/>
            <person name="Jogler C."/>
        </authorList>
    </citation>
    <scope>NUCLEOTIDE SEQUENCE [LARGE SCALE GENOMIC DNA]</scope>
    <source>
        <strain evidence="3 4">Pla144</strain>
    </source>
</reference>
<name>A0A5C6C6S5_9BACT</name>
<evidence type="ECO:0000256" key="1">
    <source>
        <dbReference type="SAM" id="MobiDB-lite"/>
    </source>
</evidence>
<sequence length="249" mass="27424" precursor="true">MNHNSLIPQSICSRIVLLFCSICFFSIANAQQSAVTGDPRGGESKKPKVSADTWKLQAETVATKLGLSKEKSDQLVNVYQASREARKVALKELPKSDDASDDKAEMREEENVKQREQLKAAISTILSSEQIEGAILSLGSFNPRWDRYVSQIEEFQLDDQKKQDALQLTFDYIVDYGKARNAATAEGARFSSVSARTLKSSLDAGLAKLLSEEELTKWDEATAFRAGGTKRSAPGEGKREGKQGGRKNE</sequence>
<evidence type="ECO:0000256" key="2">
    <source>
        <dbReference type="SAM" id="SignalP"/>
    </source>
</evidence>
<feature type="region of interest" description="Disordered" evidence="1">
    <location>
        <begin position="90"/>
        <end position="112"/>
    </location>
</feature>
<protein>
    <submittedName>
        <fullName evidence="3">Uncharacterized protein</fullName>
    </submittedName>
</protein>
<feature type="compositionally biased region" description="Basic and acidic residues" evidence="1">
    <location>
        <begin position="236"/>
        <end position="249"/>
    </location>
</feature>
<gene>
    <name evidence="3" type="ORF">Pla144_49870</name>
</gene>
<comment type="caution">
    <text evidence="3">The sequence shown here is derived from an EMBL/GenBank/DDBJ whole genome shotgun (WGS) entry which is preliminary data.</text>
</comment>
<organism evidence="3 4">
    <name type="scientific">Bythopirellula polymerisocia</name>
    <dbReference type="NCBI Taxonomy" id="2528003"/>
    <lineage>
        <taxon>Bacteria</taxon>
        <taxon>Pseudomonadati</taxon>
        <taxon>Planctomycetota</taxon>
        <taxon>Planctomycetia</taxon>
        <taxon>Pirellulales</taxon>
        <taxon>Lacipirellulaceae</taxon>
        <taxon>Bythopirellula</taxon>
    </lineage>
</organism>
<dbReference type="Proteomes" id="UP000318437">
    <property type="component" value="Unassembled WGS sequence"/>
</dbReference>
<keyword evidence="4" id="KW-1185">Reference proteome</keyword>
<evidence type="ECO:0000313" key="3">
    <source>
        <dbReference type="EMBL" id="TWU20340.1"/>
    </source>
</evidence>
<accession>A0A5C6C6S5</accession>
<evidence type="ECO:0000313" key="4">
    <source>
        <dbReference type="Proteomes" id="UP000318437"/>
    </source>
</evidence>
<dbReference type="EMBL" id="SJPS01000016">
    <property type="protein sequence ID" value="TWU20340.1"/>
    <property type="molecule type" value="Genomic_DNA"/>
</dbReference>
<feature type="chain" id="PRO_5022941482" evidence="2">
    <location>
        <begin position="31"/>
        <end position="249"/>
    </location>
</feature>
<feature type="region of interest" description="Disordered" evidence="1">
    <location>
        <begin position="221"/>
        <end position="249"/>
    </location>
</feature>
<keyword evidence="2" id="KW-0732">Signal</keyword>
<dbReference type="AlphaFoldDB" id="A0A5C6C6S5"/>
<feature type="signal peptide" evidence="2">
    <location>
        <begin position="1"/>
        <end position="30"/>
    </location>
</feature>
<proteinExistence type="predicted"/>